<dbReference type="Proteomes" id="UP000789525">
    <property type="component" value="Unassembled WGS sequence"/>
</dbReference>
<evidence type="ECO:0000313" key="1">
    <source>
        <dbReference type="EMBL" id="CAG8776898.1"/>
    </source>
</evidence>
<organism evidence="1 2">
    <name type="scientific">Acaulospora colombiana</name>
    <dbReference type="NCBI Taxonomy" id="27376"/>
    <lineage>
        <taxon>Eukaryota</taxon>
        <taxon>Fungi</taxon>
        <taxon>Fungi incertae sedis</taxon>
        <taxon>Mucoromycota</taxon>
        <taxon>Glomeromycotina</taxon>
        <taxon>Glomeromycetes</taxon>
        <taxon>Diversisporales</taxon>
        <taxon>Acaulosporaceae</taxon>
        <taxon>Acaulospora</taxon>
    </lineage>
</organism>
<comment type="caution">
    <text evidence="1">The sequence shown here is derived from an EMBL/GenBank/DDBJ whole genome shotgun (WGS) entry which is preliminary data.</text>
</comment>
<keyword evidence="2" id="KW-1185">Reference proteome</keyword>
<evidence type="ECO:0000313" key="2">
    <source>
        <dbReference type="Proteomes" id="UP000789525"/>
    </source>
</evidence>
<sequence length="138" mass="15577">GIPDIIIRSREEYLTSFEREKENTNKPVQSEIRPINKDPSSHVDSFAIPRIDENSLSQEGPSAKSNNSEGNINKNDSMVNGPYSAHPEISSDDDEEIEADEELRKMLAGLDIPKLPSLWDPELKNPDRDKFFESGYDS</sequence>
<name>A0ACA9R4K6_9GLOM</name>
<feature type="non-terminal residue" evidence="1">
    <location>
        <position position="138"/>
    </location>
</feature>
<reference evidence="1" key="1">
    <citation type="submission" date="2021-06" db="EMBL/GenBank/DDBJ databases">
        <authorList>
            <person name="Kallberg Y."/>
            <person name="Tangrot J."/>
            <person name="Rosling A."/>
        </authorList>
    </citation>
    <scope>NUCLEOTIDE SEQUENCE</scope>
    <source>
        <strain evidence="1">CL356</strain>
    </source>
</reference>
<feature type="non-terminal residue" evidence="1">
    <location>
        <position position="1"/>
    </location>
</feature>
<dbReference type="EMBL" id="CAJVPT010068692">
    <property type="protein sequence ID" value="CAG8776898.1"/>
    <property type="molecule type" value="Genomic_DNA"/>
</dbReference>
<protein>
    <submittedName>
        <fullName evidence="1">713_t:CDS:1</fullName>
    </submittedName>
</protein>
<gene>
    <name evidence="1" type="ORF">ACOLOM_LOCUS14138</name>
</gene>
<accession>A0ACA9R4K6</accession>
<proteinExistence type="predicted"/>